<name>A0A1H7GJ42_9GAMM</name>
<dbReference type="RefSeq" id="WP_074864572.1">
    <property type="nucleotide sequence ID" value="NZ_FOAS01000002.1"/>
</dbReference>
<organism evidence="1 2">
    <name type="scientific">Atopomonas hussainii</name>
    <dbReference type="NCBI Taxonomy" id="1429083"/>
    <lineage>
        <taxon>Bacteria</taxon>
        <taxon>Pseudomonadati</taxon>
        <taxon>Pseudomonadota</taxon>
        <taxon>Gammaproteobacteria</taxon>
        <taxon>Pseudomonadales</taxon>
        <taxon>Pseudomonadaceae</taxon>
        <taxon>Atopomonas</taxon>
    </lineage>
</organism>
<dbReference type="SUPFAM" id="SSF51219">
    <property type="entry name" value="TRAP-like"/>
    <property type="match status" value="1"/>
</dbReference>
<gene>
    <name evidence="1" type="ORF">SAMN05216214_10295</name>
</gene>
<evidence type="ECO:0000313" key="1">
    <source>
        <dbReference type="EMBL" id="SEK38119.1"/>
    </source>
</evidence>
<reference evidence="1 2" key="1">
    <citation type="submission" date="2016-10" db="EMBL/GenBank/DDBJ databases">
        <authorList>
            <person name="de Groot N.N."/>
        </authorList>
    </citation>
    <scope>NUCLEOTIDE SEQUENCE [LARGE SCALE GENOMIC DNA]</scope>
    <source>
        <strain evidence="1 2">JCM 19513</strain>
    </source>
</reference>
<dbReference type="InterPro" id="IPR002838">
    <property type="entry name" value="AIM24"/>
</dbReference>
<keyword evidence="2" id="KW-1185">Reference proteome</keyword>
<dbReference type="InterPro" id="IPR016031">
    <property type="entry name" value="Trp_RNA-bd_attenuator-like_dom"/>
</dbReference>
<protein>
    <submittedName>
        <fullName evidence="1">TIGR00266 family protein</fullName>
    </submittedName>
</protein>
<dbReference type="NCBIfam" id="TIGR00266">
    <property type="entry name" value="TIGR00266 family protein"/>
    <property type="match status" value="1"/>
</dbReference>
<dbReference type="PANTHER" id="PTHR43657">
    <property type="entry name" value="TRYPTOPHAN RNA-BINDING ATTENUATOR PROTEIN-LIKE PROTEIN"/>
    <property type="match status" value="1"/>
</dbReference>
<accession>A0A1H7GJ42</accession>
<dbReference type="InterPro" id="IPR036983">
    <property type="entry name" value="AIM24_sf"/>
</dbReference>
<proteinExistence type="predicted"/>
<dbReference type="Proteomes" id="UP000185766">
    <property type="component" value="Unassembled WGS sequence"/>
</dbReference>
<dbReference type="Pfam" id="PF01987">
    <property type="entry name" value="AIM24"/>
    <property type="match status" value="1"/>
</dbReference>
<dbReference type="PANTHER" id="PTHR43657:SF1">
    <property type="entry name" value="ALTERED INHERITANCE OF MITOCHONDRIA PROTEIN 24, MITOCHONDRIAL"/>
    <property type="match status" value="1"/>
</dbReference>
<dbReference type="Gene3D" id="3.60.160.10">
    <property type="entry name" value="Mitochondrial biogenesis AIM24"/>
    <property type="match status" value="1"/>
</dbReference>
<dbReference type="AlphaFoldDB" id="A0A1H7GJ42"/>
<sequence>MPAHQIDYRIHGASLQALEVSLDPGEAVIAEAGSMIFMQEDIRFDTRLGDGSESGMLGKLWGVGKRLLTGESLFMTHFSNDGKVPRSVGFAAPYPGSIEPVHLPEVGGALICQKDSFLAAAHGTSVGITFSKRIGAGLFGGEGFILQKLEGDGMAFIHAGGTLIRRELNNETLRLDTGCLVAFSAGLDYSIALSGGLKSLLFGGEGLLLATLKGTGTVWIQSLPFARLADRMAVAMAGRGPQGETRAGGD</sequence>
<dbReference type="STRING" id="1429083.GCA_001885685_02852"/>
<evidence type="ECO:0000313" key="2">
    <source>
        <dbReference type="Proteomes" id="UP000185766"/>
    </source>
</evidence>
<dbReference type="EMBL" id="FOAS01000002">
    <property type="protein sequence ID" value="SEK38119.1"/>
    <property type="molecule type" value="Genomic_DNA"/>
</dbReference>